<dbReference type="GO" id="GO:0004222">
    <property type="term" value="F:metalloendopeptidase activity"/>
    <property type="evidence" value="ECO:0007669"/>
    <property type="project" value="InterPro"/>
</dbReference>
<dbReference type="Gene3D" id="2.40.50.100">
    <property type="match status" value="1"/>
</dbReference>
<keyword evidence="1" id="KW-1133">Transmembrane helix</keyword>
<dbReference type="RefSeq" id="WP_145276486.1">
    <property type="nucleotide sequence ID" value="NZ_CP036272.1"/>
</dbReference>
<dbReference type="InterPro" id="IPR058647">
    <property type="entry name" value="BSH_CzcB-like"/>
</dbReference>
<dbReference type="GO" id="GO:0005737">
    <property type="term" value="C:cytoplasm"/>
    <property type="evidence" value="ECO:0007669"/>
    <property type="project" value="TreeGrafter"/>
</dbReference>
<feature type="transmembrane region" description="Helical" evidence="1">
    <location>
        <begin position="258"/>
        <end position="280"/>
    </location>
</feature>
<reference evidence="3 4" key="1">
    <citation type="submission" date="2019-02" db="EMBL/GenBank/DDBJ databases">
        <title>Deep-cultivation of Planctomycetes and their phenomic and genomic characterization uncovers novel biology.</title>
        <authorList>
            <person name="Wiegand S."/>
            <person name="Jogler M."/>
            <person name="Boedeker C."/>
            <person name="Pinto D."/>
            <person name="Vollmers J."/>
            <person name="Rivas-Marin E."/>
            <person name="Kohn T."/>
            <person name="Peeters S.H."/>
            <person name="Heuer A."/>
            <person name="Rast P."/>
            <person name="Oberbeckmann S."/>
            <person name="Bunk B."/>
            <person name="Jeske O."/>
            <person name="Meyerdierks A."/>
            <person name="Storesund J.E."/>
            <person name="Kallscheuer N."/>
            <person name="Luecker S."/>
            <person name="Lage O.M."/>
            <person name="Pohl T."/>
            <person name="Merkel B.J."/>
            <person name="Hornburger P."/>
            <person name="Mueller R.-W."/>
            <person name="Bruemmer F."/>
            <person name="Labrenz M."/>
            <person name="Spormann A.M."/>
            <person name="Op den Camp H."/>
            <person name="Overmann J."/>
            <person name="Amann R."/>
            <person name="Jetten M.S.M."/>
            <person name="Mascher T."/>
            <person name="Medema M.H."/>
            <person name="Devos D.P."/>
            <person name="Kaster A.-K."/>
            <person name="Ovreas L."/>
            <person name="Rohde M."/>
            <person name="Galperin M.Y."/>
            <person name="Jogler C."/>
        </authorList>
    </citation>
    <scope>NUCLEOTIDE SEQUENCE [LARGE SCALE GENOMIC DNA]</scope>
    <source>
        <strain evidence="3 4">SV_7m_r</strain>
    </source>
</reference>
<evidence type="ECO:0000256" key="1">
    <source>
        <dbReference type="SAM" id="Phobius"/>
    </source>
</evidence>
<feature type="domain" description="CzcB-like barrel-sandwich hybrid" evidence="2">
    <location>
        <begin position="470"/>
        <end position="591"/>
    </location>
</feature>
<dbReference type="GO" id="GO:0031293">
    <property type="term" value="P:membrane protein intracellular domain proteolysis"/>
    <property type="evidence" value="ECO:0007669"/>
    <property type="project" value="TreeGrafter"/>
</dbReference>
<dbReference type="AlphaFoldDB" id="A0A517T0V4"/>
<dbReference type="CDD" id="cd05709">
    <property type="entry name" value="S2P-M50"/>
    <property type="match status" value="1"/>
</dbReference>
<evidence type="ECO:0000313" key="4">
    <source>
        <dbReference type="Proteomes" id="UP000315003"/>
    </source>
</evidence>
<feature type="transmembrane region" description="Helical" evidence="1">
    <location>
        <begin position="286"/>
        <end position="306"/>
    </location>
</feature>
<evidence type="ECO:0000313" key="3">
    <source>
        <dbReference type="EMBL" id="QDT62016.1"/>
    </source>
</evidence>
<keyword evidence="1" id="KW-0472">Membrane</keyword>
<dbReference type="PANTHER" id="PTHR13325">
    <property type="entry name" value="PROTEASE M50 MEMBRANE-BOUND TRANSCRIPTION FACTOR SITE 2 PROTEASE"/>
    <property type="match status" value="1"/>
</dbReference>
<dbReference type="OrthoDB" id="9759690at2"/>
<dbReference type="EMBL" id="CP036272">
    <property type="protein sequence ID" value="QDT62016.1"/>
    <property type="molecule type" value="Genomic_DNA"/>
</dbReference>
<sequence>MNTAAQIDLQAIDLGNQTIQLSETILVWPASEAGQQVYRIEDRATRKFYRVGYRESVFLSLLDGKTTVAAACGFSAAQLGQDALSQEEAETVVIWLIQQGLATDPTGKRTMTSDHQREPSGKASQSLLQRWNPFWLKIPLLSDSSGFTTPLRWMGKLFQRLPLFLGLCLIVFGIVSYCIHYQQVSQSAGQWISPERWLILFIAWLLLKIVHEMAHAAACQFQGVQSGECGIVMILFAPLAYVDVSRVWRLRSRLGRMLVSAAGMYVELLIASIAMWIWLITDDAKLQFVTANVILTAGVSTLLFNANPLMRFDGYYLLCDALDFSNLYEEGSAHWRRLMRRLFYGQRDYGSGYSKSRLLILTTYGAAAFCWRLLVCFLLLVGASVMFSGAGIVLTALGIVAWFINPIRTLASYHREMHRYLPEAALRATVLASLACCVGYLMVATPLPSGLITSGVELQGVIQRDPSSIVRAKADGFVESILVHDGQSVQQGQLLLKLRNRDLENQFVTLQRSLLENQIQQRIALNDHDTANVEALQKDAQAIAQRIEELQPKVNALVLYAPINGTIVARHLAAQQGRFMREGDTLMRLANDHNAQLVALVDQFSLPVVRQRLGKSVEVICPDRSGHLATLQRIDPQARLELDRELASLAATNQGPLEVRSRDDQDSEAIELIDPHFVVHADWNESEDPVCQADGLRVQLRMPDKKRSLIERLSQAIRRLIQETKRQAELASPSLANVMREHSQIMQRSHRSGHRVLQRYSRIASCR</sequence>
<organism evidence="3 4">
    <name type="scientific">Stieleria bergensis</name>
    <dbReference type="NCBI Taxonomy" id="2528025"/>
    <lineage>
        <taxon>Bacteria</taxon>
        <taxon>Pseudomonadati</taxon>
        <taxon>Planctomycetota</taxon>
        <taxon>Planctomycetia</taxon>
        <taxon>Pirellulales</taxon>
        <taxon>Pirellulaceae</taxon>
        <taxon>Stieleria</taxon>
    </lineage>
</organism>
<keyword evidence="4" id="KW-1185">Reference proteome</keyword>
<keyword evidence="1" id="KW-0812">Transmembrane</keyword>
<feature type="transmembrane region" description="Helical" evidence="1">
    <location>
        <begin position="424"/>
        <end position="443"/>
    </location>
</feature>
<proteinExistence type="predicted"/>
<dbReference type="SUPFAM" id="SSF111369">
    <property type="entry name" value="HlyD-like secretion proteins"/>
    <property type="match status" value="1"/>
</dbReference>
<dbReference type="GO" id="GO:0016020">
    <property type="term" value="C:membrane"/>
    <property type="evidence" value="ECO:0007669"/>
    <property type="project" value="InterPro"/>
</dbReference>
<dbReference type="Proteomes" id="UP000315003">
    <property type="component" value="Chromosome"/>
</dbReference>
<protein>
    <submittedName>
        <fullName evidence="3">HlyD family secretion protein</fullName>
    </submittedName>
</protein>
<dbReference type="PANTHER" id="PTHR13325:SF3">
    <property type="entry name" value="MEMBRANE-BOUND TRANSCRIPTION FACTOR SITE-2 PROTEASE"/>
    <property type="match status" value="1"/>
</dbReference>
<feature type="transmembrane region" description="Helical" evidence="1">
    <location>
        <begin position="386"/>
        <end position="404"/>
    </location>
</feature>
<feature type="transmembrane region" description="Helical" evidence="1">
    <location>
        <begin position="161"/>
        <end position="182"/>
    </location>
</feature>
<name>A0A517T0V4_9BACT</name>
<dbReference type="InterPro" id="IPR001193">
    <property type="entry name" value="MBTPS2"/>
</dbReference>
<feature type="transmembrane region" description="Helical" evidence="1">
    <location>
        <begin position="358"/>
        <end position="380"/>
    </location>
</feature>
<gene>
    <name evidence="3" type="ORF">SV7mr_45570</name>
</gene>
<evidence type="ECO:0000259" key="2">
    <source>
        <dbReference type="Pfam" id="PF25973"/>
    </source>
</evidence>
<dbReference type="Pfam" id="PF25973">
    <property type="entry name" value="BSH_CzcB"/>
    <property type="match status" value="1"/>
</dbReference>
<accession>A0A517T0V4</accession>